<organism evidence="1 2">
    <name type="scientific">Levilactobacillus spicheri</name>
    <dbReference type="NCBI Taxonomy" id="216463"/>
    <lineage>
        <taxon>Bacteria</taxon>
        <taxon>Bacillati</taxon>
        <taxon>Bacillota</taxon>
        <taxon>Bacilli</taxon>
        <taxon>Lactobacillales</taxon>
        <taxon>Lactobacillaceae</taxon>
        <taxon>Levilactobacillus</taxon>
    </lineage>
</organism>
<gene>
    <name evidence="1" type="ORF">LSP04_15650</name>
</gene>
<evidence type="ECO:0000313" key="2">
    <source>
        <dbReference type="Proteomes" id="UP000321691"/>
    </source>
</evidence>
<reference evidence="1 2" key="1">
    <citation type="submission" date="2019-07" db="EMBL/GenBank/DDBJ databases">
        <title>Whole genome shotgun sequence of Lactobacillus spicheri NBRC 107155.</title>
        <authorList>
            <person name="Hosoyama A."/>
            <person name="Uohara A."/>
            <person name="Ohji S."/>
            <person name="Ichikawa N."/>
        </authorList>
    </citation>
    <scope>NUCLEOTIDE SEQUENCE [LARGE SCALE GENOMIC DNA]</scope>
    <source>
        <strain evidence="1 2">NBRC 107155</strain>
    </source>
</reference>
<protein>
    <submittedName>
        <fullName evidence="1">Uncharacterized protein</fullName>
    </submittedName>
</protein>
<comment type="caution">
    <text evidence="1">The sequence shown here is derived from an EMBL/GenBank/DDBJ whole genome shotgun (WGS) entry which is preliminary data.</text>
</comment>
<sequence length="71" mass="7793">MKIAGAQMGPDRAHCFQLKIMKKRVLRGELVFVSLKGVLWNQSHVAGVDVRLGPDLVPDQVLVVDEALADL</sequence>
<evidence type="ECO:0000313" key="1">
    <source>
        <dbReference type="EMBL" id="GEO67146.1"/>
    </source>
</evidence>
<dbReference type="EMBL" id="BJZI01000021">
    <property type="protein sequence ID" value="GEO67146.1"/>
    <property type="molecule type" value="Genomic_DNA"/>
</dbReference>
<keyword evidence="2" id="KW-1185">Reference proteome</keyword>
<name>A0ABQ0WW59_9LACO</name>
<dbReference type="Proteomes" id="UP000321691">
    <property type="component" value="Unassembled WGS sequence"/>
</dbReference>
<proteinExistence type="predicted"/>
<accession>A0ABQ0WW59</accession>